<dbReference type="EMBL" id="KF177345">
    <property type="protein sequence ID" value="AGU16599.1"/>
    <property type="molecule type" value="Genomic_DNA"/>
</dbReference>
<evidence type="ECO:0000313" key="1">
    <source>
        <dbReference type="EMBL" id="AGU16599.1"/>
    </source>
</evidence>
<accession>V9P581</accession>
<keyword evidence="1" id="KW-0496">Mitochondrion</keyword>
<protein>
    <submittedName>
        <fullName evidence="1">Uncharacterized protein</fullName>
    </submittedName>
</protein>
<gene>
    <name evidence="1" type="primary">orf135</name>
    <name evidence="1" type="ORF">Salmi_Mp070</name>
</gene>
<dbReference type="AlphaFoldDB" id="V9P581"/>
<sequence length="135" mass="15570">MRFYTSSPPLQPPVIVGGPADQAALLEAGEGALQNRIMEMKKDKQYSLSFKNALVKEERIEFVMSQILQERIENRKDIKNGIDIHFTDLFIIIKRDPSYRNRQLGHILADLQANRDHSRYYQPILTSIRDLGSQV</sequence>
<geneLocation type="mitochondrion" evidence="1"/>
<name>V9P581_SALMI</name>
<organism evidence="1">
    <name type="scientific">Salvia miltiorrhiza</name>
    <name type="common">Chinese sage</name>
    <dbReference type="NCBI Taxonomy" id="226208"/>
    <lineage>
        <taxon>Eukaryota</taxon>
        <taxon>Viridiplantae</taxon>
        <taxon>Streptophyta</taxon>
        <taxon>Embryophyta</taxon>
        <taxon>Tracheophyta</taxon>
        <taxon>Spermatophyta</taxon>
        <taxon>Magnoliopsida</taxon>
        <taxon>eudicotyledons</taxon>
        <taxon>Gunneridae</taxon>
        <taxon>Pentapetalae</taxon>
        <taxon>asterids</taxon>
        <taxon>lamiids</taxon>
        <taxon>Lamiales</taxon>
        <taxon>Lamiaceae</taxon>
        <taxon>Nepetoideae</taxon>
        <taxon>Mentheae</taxon>
        <taxon>Salviinae</taxon>
        <taxon>Salvia</taxon>
        <taxon>Salvia incertae sedis</taxon>
    </lineage>
</organism>
<proteinExistence type="predicted"/>
<dbReference type="GeneID" id="18126341"/>
<dbReference type="KEGG" id="smil:18126341"/>
<dbReference type="RefSeq" id="YP_008992334.1">
    <property type="nucleotide sequence ID" value="NC_023209.1"/>
</dbReference>
<reference evidence="1" key="1">
    <citation type="submission" date="2013-05" db="EMBL/GenBank/DDBJ databases">
        <title>The Mitochondrial Genome of the medicinal plant Salvia miltiorrhiza.</title>
        <authorList>
            <person name="Qian J."/>
        </authorList>
    </citation>
    <scope>NUCLEOTIDE SEQUENCE</scope>
</reference>